<feature type="binding site" evidence="9">
    <location>
        <position position="189"/>
    </location>
    <ligand>
        <name>1-deoxy-D-xylulose 5-phosphate</name>
        <dbReference type="ChEBI" id="CHEBI:57792"/>
    </ligand>
</feature>
<feature type="binding site" evidence="9">
    <location>
        <position position="13"/>
    </location>
    <ligand>
        <name>NADPH</name>
        <dbReference type="ChEBI" id="CHEBI:57783"/>
    </ligand>
</feature>
<dbReference type="SUPFAM" id="SSF51735">
    <property type="entry name" value="NAD(P)-binding Rossmann-fold domains"/>
    <property type="match status" value="1"/>
</dbReference>
<keyword evidence="14" id="KW-1185">Reference proteome</keyword>
<dbReference type="GO" id="GO:0030145">
    <property type="term" value="F:manganese ion binding"/>
    <property type="evidence" value="ECO:0007669"/>
    <property type="project" value="TreeGrafter"/>
</dbReference>
<dbReference type="GO" id="GO:0070402">
    <property type="term" value="F:NADPH binding"/>
    <property type="evidence" value="ECO:0007669"/>
    <property type="project" value="InterPro"/>
</dbReference>
<keyword evidence="13" id="KW-0413">Isomerase</keyword>
<dbReference type="InterPro" id="IPR036291">
    <property type="entry name" value="NAD(P)-bd_dom_sf"/>
</dbReference>
<feature type="binding site" evidence="9">
    <location>
        <position position="140"/>
    </location>
    <ligand>
        <name>Mn(2+)</name>
        <dbReference type="ChEBI" id="CHEBI:29035"/>
    </ligand>
</feature>
<feature type="domain" description="1-deoxy-D-xylulose 5-phosphate reductoisomerase C-terminal" evidence="11">
    <location>
        <begin position="136"/>
        <end position="219"/>
    </location>
</feature>
<dbReference type="InterPro" id="IPR026877">
    <property type="entry name" value="DXPR_C"/>
</dbReference>
<feature type="binding site" evidence="9">
    <location>
        <position position="207"/>
    </location>
    <ligand>
        <name>1-deoxy-D-xylulose 5-phosphate</name>
        <dbReference type="ChEBI" id="CHEBI:57792"/>
    </ligand>
</feature>
<feature type="binding site" evidence="9">
    <location>
        <position position="208"/>
    </location>
    <ligand>
        <name>1-deoxy-D-xylulose 5-phosphate</name>
        <dbReference type="ChEBI" id="CHEBI:57792"/>
    </ligand>
</feature>
<dbReference type="RefSeq" id="WP_079653650.1">
    <property type="nucleotide sequence ID" value="NZ_LT670846.1"/>
</dbReference>
<reference evidence="13 14" key="1">
    <citation type="submission" date="2016-11" db="EMBL/GenBank/DDBJ databases">
        <authorList>
            <person name="Jaros S."/>
            <person name="Januszkiewicz K."/>
            <person name="Wedrychowicz H."/>
        </authorList>
    </citation>
    <scope>NUCLEOTIDE SEQUENCE [LARGE SCALE GENOMIC DNA]</scope>
    <source>
        <strain evidence="13 14">DSM 19557</strain>
    </source>
</reference>
<comment type="pathway">
    <text evidence="1 9">Isoprenoid biosynthesis; isopentenyl diphosphate biosynthesis via DXP pathway; isopentenyl diphosphate from 1-deoxy-D-xylulose 5-phosphate: step 1/6.</text>
</comment>
<dbReference type="InterPro" id="IPR013644">
    <property type="entry name" value="DXP_reductoisomerase_C"/>
</dbReference>
<feature type="binding site" evidence="9">
    <location>
        <position position="10"/>
    </location>
    <ligand>
        <name>NADPH</name>
        <dbReference type="ChEBI" id="CHEBI:57783"/>
    </ligand>
</feature>
<keyword evidence="3 9" id="KW-0479">Metal-binding</keyword>
<accession>A0A1M6R1G6</accession>
<dbReference type="Proteomes" id="UP000189810">
    <property type="component" value="Chromosome I"/>
</dbReference>
<evidence type="ECO:0000256" key="9">
    <source>
        <dbReference type="HAMAP-Rule" id="MF_00183"/>
    </source>
</evidence>
<dbReference type="HAMAP" id="MF_00183">
    <property type="entry name" value="DXP_reductoisom"/>
    <property type="match status" value="1"/>
</dbReference>
<evidence type="ECO:0000256" key="2">
    <source>
        <dbReference type="ARBA" id="ARBA00006825"/>
    </source>
</evidence>
<sequence>MKRFSILGSTGSVGTQTLDIIREYRQEFELIGLVARRSSEKLLKQAIEFRPKYVVSYEKPTEEWLNALPEGTLYLHGEEGLMAVLEESQEILNAISGVDGILPTYHILTMGKKLLASNKESVVCLPDLIRKNREKVVPVDSEHNALFQLLQMVRKEHIKKVYLTASGGPFKDLPVEDLEKVTVEETLRHPRWKMGSKITVDSATLMNKGIEVLEAMTLFDLDLDHIRVVIHPQSYVHGALQLIDGSFIFHVSDTDMRIPVLHALFYPERKPFPFEGKEIIDLSNITFEEVDRKKFPALDLCKWVAQMGGVYVPVLIGADEAAVELFLKGRIKFTQIHLVVEEVLSSVTFKDPENIEDLLKVIDWAYHKGLAVGEKLA</sequence>
<keyword evidence="5 9" id="KW-0560">Oxidoreductase</keyword>
<feature type="binding site" evidence="9">
    <location>
        <position position="119"/>
    </location>
    <ligand>
        <name>1-deoxy-D-xylulose 5-phosphate</name>
        <dbReference type="ChEBI" id="CHEBI:57792"/>
    </ligand>
</feature>
<dbReference type="Pfam" id="PF02670">
    <property type="entry name" value="DXP_reductoisom"/>
    <property type="match status" value="1"/>
</dbReference>
<dbReference type="Pfam" id="PF08436">
    <property type="entry name" value="DXP_redisom_C"/>
    <property type="match status" value="1"/>
</dbReference>
<dbReference type="GO" id="GO:0030604">
    <property type="term" value="F:1-deoxy-D-xylulose-5-phosphate reductoisomerase activity"/>
    <property type="evidence" value="ECO:0007669"/>
    <property type="project" value="UniProtKB-UniRule"/>
</dbReference>
<dbReference type="GO" id="GO:0051484">
    <property type="term" value="P:isopentenyl diphosphate biosynthetic process, methylerythritol 4-phosphate pathway involved in terpenoid biosynthetic process"/>
    <property type="evidence" value="ECO:0007669"/>
    <property type="project" value="TreeGrafter"/>
</dbReference>
<dbReference type="EC" id="1.1.1.267" evidence="9"/>
<evidence type="ECO:0000256" key="6">
    <source>
        <dbReference type="ARBA" id="ARBA00023211"/>
    </source>
</evidence>
<comment type="catalytic activity">
    <reaction evidence="8">
        <text>2-C-methyl-D-erythritol 4-phosphate + NADP(+) = 1-deoxy-D-xylulose 5-phosphate + NADPH + H(+)</text>
        <dbReference type="Rhea" id="RHEA:13717"/>
        <dbReference type="ChEBI" id="CHEBI:15378"/>
        <dbReference type="ChEBI" id="CHEBI:57783"/>
        <dbReference type="ChEBI" id="CHEBI:57792"/>
        <dbReference type="ChEBI" id="CHEBI:58262"/>
        <dbReference type="ChEBI" id="CHEBI:58349"/>
        <dbReference type="EC" id="1.1.1.267"/>
    </reaction>
    <physiologicalReaction direction="right-to-left" evidence="8">
        <dbReference type="Rhea" id="RHEA:13719"/>
    </physiologicalReaction>
</comment>
<dbReference type="PANTHER" id="PTHR30525">
    <property type="entry name" value="1-DEOXY-D-XYLULOSE 5-PHOSPHATE REDUCTOISOMERASE"/>
    <property type="match status" value="1"/>
</dbReference>
<evidence type="ECO:0000259" key="10">
    <source>
        <dbReference type="Pfam" id="PF02670"/>
    </source>
</evidence>
<keyword evidence="4 9" id="KW-0521">NADP</keyword>
<evidence type="ECO:0000256" key="8">
    <source>
        <dbReference type="ARBA" id="ARBA00048543"/>
    </source>
</evidence>
<dbReference type="UniPathway" id="UPA00056">
    <property type="reaction ID" value="UER00092"/>
</dbReference>
<dbReference type="OrthoDB" id="9806546at2"/>
<keyword evidence="6 9" id="KW-0464">Manganese</keyword>
<dbReference type="Pfam" id="PF13288">
    <property type="entry name" value="DXPR_C"/>
    <property type="match status" value="1"/>
</dbReference>
<keyword evidence="9" id="KW-0460">Magnesium</keyword>
<comment type="caution">
    <text evidence="9">Lacks conserved residue(s) required for the propagation of feature annotation.</text>
</comment>
<dbReference type="Gene3D" id="3.40.50.720">
    <property type="entry name" value="NAD(P)-binding Rossmann-like Domain"/>
    <property type="match status" value="1"/>
</dbReference>
<dbReference type="SUPFAM" id="SSF69055">
    <property type="entry name" value="1-deoxy-D-xylulose-5-phosphate reductoisomerase, C-terminal domain"/>
    <property type="match status" value="1"/>
</dbReference>
<dbReference type="InterPro" id="IPR003821">
    <property type="entry name" value="DXP_reductoisomerase"/>
</dbReference>
<dbReference type="NCBIfam" id="TIGR00243">
    <property type="entry name" value="Dxr"/>
    <property type="match status" value="1"/>
</dbReference>
<dbReference type="PANTHER" id="PTHR30525:SF0">
    <property type="entry name" value="1-DEOXY-D-XYLULOSE 5-PHOSPHATE REDUCTOISOMERASE, CHLOROPLASTIC"/>
    <property type="match status" value="1"/>
</dbReference>
<name>A0A1M6R1G6_9AQUI</name>
<feature type="binding site" evidence="9">
    <location>
        <position position="37"/>
    </location>
    <ligand>
        <name>NADPH</name>
        <dbReference type="ChEBI" id="CHEBI:57783"/>
    </ligand>
</feature>
<dbReference type="PIRSF" id="PIRSF006205">
    <property type="entry name" value="Dxp_reductismrs"/>
    <property type="match status" value="1"/>
</dbReference>
<gene>
    <name evidence="9" type="primary">dxr</name>
    <name evidence="13" type="ORF">SAMN05444391_0482</name>
</gene>
<evidence type="ECO:0000313" key="14">
    <source>
        <dbReference type="Proteomes" id="UP000189810"/>
    </source>
</evidence>
<feature type="binding site" evidence="9">
    <location>
        <position position="166"/>
    </location>
    <ligand>
        <name>1-deoxy-D-xylulose 5-phosphate</name>
        <dbReference type="ChEBI" id="CHEBI:57792"/>
    </ligand>
</feature>
<feature type="binding site" evidence="9">
    <location>
        <position position="202"/>
    </location>
    <ligand>
        <name>1-deoxy-D-xylulose 5-phosphate</name>
        <dbReference type="ChEBI" id="CHEBI:57792"/>
    </ligand>
</feature>
<dbReference type="Gene3D" id="1.10.1740.10">
    <property type="match status" value="1"/>
</dbReference>
<dbReference type="STRING" id="381751.SAMN05444391_0482"/>
<keyword evidence="7 9" id="KW-0414">Isoprene biosynthesis</keyword>
<proteinExistence type="inferred from homology"/>
<feature type="binding site" evidence="9">
    <location>
        <position position="141"/>
    </location>
    <ligand>
        <name>1-deoxy-D-xylulose 5-phosphate</name>
        <dbReference type="ChEBI" id="CHEBI:57792"/>
    </ligand>
</feature>
<evidence type="ECO:0000259" key="12">
    <source>
        <dbReference type="Pfam" id="PF13288"/>
    </source>
</evidence>
<comment type="function">
    <text evidence="9">Catalyzes the NADPH-dependent rearrangement and reduction of 1-deoxy-D-xylulose-5-phosphate (DXP) to 2-C-methyl-D-erythritol 4-phosphate (MEP).</text>
</comment>
<dbReference type="SUPFAM" id="SSF55347">
    <property type="entry name" value="Glyceraldehyde-3-phosphate dehydrogenase-like, C-terminal domain"/>
    <property type="match status" value="1"/>
</dbReference>
<dbReference type="AlphaFoldDB" id="A0A1M6R1G6"/>
<evidence type="ECO:0000259" key="11">
    <source>
        <dbReference type="Pfam" id="PF08436"/>
    </source>
</evidence>
<feature type="binding site" evidence="9">
    <location>
        <position position="118"/>
    </location>
    <ligand>
        <name>NADPH</name>
        <dbReference type="ChEBI" id="CHEBI:57783"/>
    </ligand>
</feature>
<feature type="domain" description="1-deoxy-D-xylulose 5-phosphate reductoisomerase N-terminal" evidence="10">
    <location>
        <begin position="5"/>
        <end position="124"/>
    </location>
</feature>
<dbReference type="InterPro" id="IPR013512">
    <property type="entry name" value="DXP_reductoisomerase_N"/>
</dbReference>
<organism evidence="13 14">
    <name type="scientific">Thermocrinis minervae</name>
    <dbReference type="NCBI Taxonomy" id="381751"/>
    <lineage>
        <taxon>Bacteria</taxon>
        <taxon>Pseudomonadati</taxon>
        <taxon>Aquificota</taxon>
        <taxon>Aquificia</taxon>
        <taxon>Aquificales</taxon>
        <taxon>Aquificaceae</taxon>
        <taxon>Thermocrinis</taxon>
    </lineage>
</organism>
<protein>
    <recommendedName>
        <fullName evidence="9">1-deoxy-D-xylulose 5-phosphate reductoisomerase</fullName>
        <shortName evidence="9">DXP reductoisomerase</shortName>
        <ecNumber evidence="9">1.1.1.267</ecNumber>
    </recommendedName>
    <alternativeName>
        <fullName evidence="9">1-deoxyxylulose-5-phosphate reductoisomerase</fullName>
    </alternativeName>
    <alternativeName>
        <fullName evidence="9">2-C-methyl-D-erythritol 4-phosphate synthase</fullName>
    </alternativeName>
</protein>
<evidence type="ECO:0000256" key="4">
    <source>
        <dbReference type="ARBA" id="ARBA00022857"/>
    </source>
</evidence>
<dbReference type="InterPro" id="IPR036169">
    <property type="entry name" value="DXPR_C_sf"/>
</dbReference>
<feature type="binding site" evidence="9">
    <location>
        <position position="11"/>
    </location>
    <ligand>
        <name>NADPH</name>
        <dbReference type="ChEBI" id="CHEBI:57783"/>
    </ligand>
</feature>
<dbReference type="GO" id="GO:0016853">
    <property type="term" value="F:isomerase activity"/>
    <property type="evidence" value="ECO:0007669"/>
    <property type="project" value="UniProtKB-KW"/>
</dbReference>
<evidence type="ECO:0000256" key="3">
    <source>
        <dbReference type="ARBA" id="ARBA00022723"/>
    </source>
</evidence>
<feature type="binding site" evidence="9">
    <location>
        <position position="195"/>
    </location>
    <ligand>
        <name>NADPH</name>
        <dbReference type="ChEBI" id="CHEBI:57783"/>
    </ligand>
</feature>
<feature type="binding site" evidence="9">
    <location>
        <position position="142"/>
    </location>
    <ligand>
        <name>Mn(2+)</name>
        <dbReference type="ChEBI" id="CHEBI:29035"/>
    </ligand>
</feature>
<feature type="binding site" evidence="9">
    <location>
        <position position="211"/>
    </location>
    <ligand>
        <name>1-deoxy-D-xylulose 5-phosphate</name>
        <dbReference type="ChEBI" id="CHEBI:57792"/>
    </ligand>
</feature>
<comment type="similarity">
    <text evidence="2 9">Belongs to the DXR family.</text>
</comment>
<comment type="cofactor">
    <cofactor evidence="9">
        <name>Mg(2+)</name>
        <dbReference type="ChEBI" id="CHEBI:18420"/>
    </cofactor>
    <cofactor evidence="9">
        <name>Mn(2+)</name>
        <dbReference type="ChEBI" id="CHEBI:29035"/>
    </cofactor>
</comment>
<feature type="domain" description="DXP reductoisomerase C-terminal" evidence="12">
    <location>
        <begin position="252"/>
        <end position="365"/>
    </location>
</feature>
<dbReference type="EMBL" id="LT670846">
    <property type="protein sequence ID" value="SHK26341.1"/>
    <property type="molecule type" value="Genomic_DNA"/>
</dbReference>
<evidence type="ECO:0000256" key="7">
    <source>
        <dbReference type="ARBA" id="ARBA00023229"/>
    </source>
</evidence>
<feature type="binding site" evidence="9">
    <location>
        <position position="142"/>
    </location>
    <ligand>
        <name>1-deoxy-D-xylulose 5-phosphate</name>
        <dbReference type="ChEBI" id="CHEBI:57792"/>
    </ligand>
</feature>
<evidence type="ECO:0000313" key="13">
    <source>
        <dbReference type="EMBL" id="SHK26341.1"/>
    </source>
</evidence>
<evidence type="ECO:0000256" key="1">
    <source>
        <dbReference type="ARBA" id="ARBA00005094"/>
    </source>
</evidence>
<feature type="binding site" evidence="9">
    <location>
        <position position="12"/>
    </location>
    <ligand>
        <name>NADPH</name>
        <dbReference type="ChEBI" id="CHEBI:57783"/>
    </ligand>
</feature>
<feature type="binding site" evidence="9">
    <location>
        <position position="211"/>
    </location>
    <ligand>
        <name>Mn(2+)</name>
        <dbReference type="ChEBI" id="CHEBI:29035"/>
    </ligand>
</feature>
<feature type="binding site" evidence="9">
    <location>
        <position position="120"/>
    </location>
    <ligand>
        <name>NADPH</name>
        <dbReference type="ChEBI" id="CHEBI:57783"/>
    </ligand>
</feature>
<evidence type="ECO:0000256" key="5">
    <source>
        <dbReference type="ARBA" id="ARBA00023002"/>
    </source>
</evidence>